<dbReference type="Proteomes" id="UP001174314">
    <property type="component" value="Chromosome"/>
</dbReference>
<proteinExistence type="predicted"/>
<dbReference type="SUPFAM" id="SSF53955">
    <property type="entry name" value="Lysozyme-like"/>
    <property type="match status" value="1"/>
</dbReference>
<sequence>MKSARTLIAVFAVLALVIVAIGWLVSHVHTDSSSMRKPIPSDVPPPNGVAAPAVDTSKHTRTSEEFRTWAEPISKKTGISVEALSAYANANVVARHSKPGCHLDWTTLAGLGWVETRHGTYNGHHFDSVSIDSNGDVKPHIRGVQLDGSPGLENLPDTDNGELDGDKEKDRAMGPLQFIPQSWEKYGVDANADGKADPDNIDDAAVAAVNLLCDFDRDLSTADGWKSAVRSYNNSAQYVEDVRRAAANYSLQQKPA</sequence>
<dbReference type="CDD" id="cd13399">
    <property type="entry name" value="Slt35-like"/>
    <property type="match status" value="1"/>
</dbReference>
<dbReference type="AlphaFoldDB" id="A0AAU0Q0W2"/>
<feature type="domain" description="Transglycosylase SLT" evidence="2">
    <location>
        <begin position="172"/>
        <end position="233"/>
    </location>
</feature>
<name>A0AAU0Q0W2_9CORY</name>
<dbReference type="GO" id="GO:0009253">
    <property type="term" value="P:peptidoglycan catabolic process"/>
    <property type="evidence" value="ECO:0007669"/>
    <property type="project" value="TreeGrafter"/>
</dbReference>
<dbReference type="InterPro" id="IPR023346">
    <property type="entry name" value="Lysozyme-like_dom_sf"/>
</dbReference>
<keyword evidence="3" id="KW-0328">Glycosyltransferase</keyword>
<evidence type="ECO:0000313" key="3">
    <source>
        <dbReference type="EMBL" id="WPF25548.1"/>
    </source>
</evidence>
<feature type="region of interest" description="Disordered" evidence="1">
    <location>
        <begin position="142"/>
        <end position="167"/>
    </location>
</feature>
<dbReference type="GO" id="GO:0016757">
    <property type="term" value="F:glycosyltransferase activity"/>
    <property type="evidence" value="ECO:0007669"/>
    <property type="project" value="UniProtKB-KW"/>
</dbReference>
<gene>
    <name evidence="3" type="ORF">Q0N40_03095</name>
</gene>
<evidence type="ECO:0000313" key="4">
    <source>
        <dbReference type="Proteomes" id="UP001174314"/>
    </source>
</evidence>
<organism evidence="3 4">
    <name type="scientific">Corynebacterium pseudokroppenstedtii</name>
    <dbReference type="NCBI Taxonomy" id="2804917"/>
    <lineage>
        <taxon>Bacteria</taxon>
        <taxon>Bacillati</taxon>
        <taxon>Actinomycetota</taxon>
        <taxon>Actinomycetes</taxon>
        <taxon>Mycobacteriales</taxon>
        <taxon>Corynebacteriaceae</taxon>
        <taxon>Corynebacterium</taxon>
    </lineage>
</organism>
<feature type="region of interest" description="Disordered" evidence="1">
    <location>
        <begin position="32"/>
        <end position="58"/>
    </location>
</feature>
<evidence type="ECO:0000256" key="1">
    <source>
        <dbReference type="SAM" id="MobiDB-lite"/>
    </source>
</evidence>
<dbReference type="Gene3D" id="1.10.530.10">
    <property type="match status" value="1"/>
</dbReference>
<dbReference type="InterPro" id="IPR031304">
    <property type="entry name" value="SLT_2"/>
</dbReference>
<dbReference type="EC" id="2.4.-.-" evidence="3"/>
<evidence type="ECO:0000259" key="2">
    <source>
        <dbReference type="Pfam" id="PF13406"/>
    </source>
</evidence>
<reference evidence="3 4" key="1">
    <citation type="submission" date="2023-10" db="EMBL/GenBank/DDBJ databases">
        <title>complete genome sequence of Corynebacterium pseudokroppenstedtii P15-C1.</title>
        <authorList>
            <person name="Bruggemann H."/>
            <person name="Poehlein A."/>
        </authorList>
    </citation>
    <scope>NUCLEOTIDE SEQUENCE [LARGE SCALE GENOMIC DNA]</scope>
    <source>
        <strain evidence="3 4">P15_C1</strain>
    </source>
</reference>
<dbReference type="GO" id="GO:0008933">
    <property type="term" value="F:peptidoglycan lytic transglycosylase activity"/>
    <property type="evidence" value="ECO:0007669"/>
    <property type="project" value="TreeGrafter"/>
</dbReference>
<protein>
    <submittedName>
        <fullName evidence="3">Lytic murein transglycosylase</fullName>
        <ecNumber evidence="3">2.4.-.-</ecNumber>
    </submittedName>
</protein>
<keyword evidence="4" id="KW-1185">Reference proteome</keyword>
<dbReference type="PANTHER" id="PTHR30163:SF8">
    <property type="entry name" value="LYTIC MUREIN TRANSGLYCOSYLASE"/>
    <property type="match status" value="1"/>
</dbReference>
<dbReference type="InterPro" id="IPR043426">
    <property type="entry name" value="MltB-like"/>
</dbReference>
<keyword evidence="3" id="KW-0808">Transferase</keyword>
<dbReference type="Pfam" id="PF13406">
    <property type="entry name" value="SLT_2"/>
    <property type="match status" value="1"/>
</dbReference>
<accession>A0AAU0Q0W2</accession>
<dbReference type="KEGG" id="cpsk:Q0N40_03095"/>
<dbReference type="EMBL" id="CP137757">
    <property type="protein sequence ID" value="WPF25548.1"/>
    <property type="molecule type" value="Genomic_DNA"/>
</dbReference>
<dbReference type="RefSeq" id="WP_221924009.1">
    <property type="nucleotide sequence ID" value="NZ_CP137757.1"/>
</dbReference>
<dbReference type="PANTHER" id="PTHR30163">
    <property type="entry name" value="MEMBRANE-BOUND LYTIC MUREIN TRANSGLYCOSYLASE B"/>
    <property type="match status" value="1"/>
</dbReference>